<sequence>MCLEVGKNIFSSSLSSEKQIGVEDLQGSHAIEFIDSLHSITVHLQHRCMNVKGTPDCLPTRKRLFASAYDLLSPSGKMTLVSHVYSTFLHGCGIYICSKNNIAVFFFDKYLYFAKQPVMHRLPINIFNF</sequence>
<gene>
    <name evidence="1" type="ORF">CEXT_146671</name>
</gene>
<dbReference type="EMBL" id="BPLR01006798">
    <property type="protein sequence ID" value="GIY12489.1"/>
    <property type="molecule type" value="Genomic_DNA"/>
</dbReference>
<name>A0AAV4QW32_CAEEX</name>
<accession>A0AAV4QW32</accession>
<dbReference type="Proteomes" id="UP001054945">
    <property type="component" value="Unassembled WGS sequence"/>
</dbReference>
<keyword evidence="2" id="KW-1185">Reference proteome</keyword>
<dbReference type="AlphaFoldDB" id="A0AAV4QW32"/>
<proteinExistence type="predicted"/>
<protein>
    <submittedName>
        <fullName evidence="1">Uncharacterized protein</fullName>
    </submittedName>
</protein>
<evidence type="ECO:0000313" key="1">
    <source>
        <dbReference type="EMBL" id="GIY12489.1"/>
    </source>
</evidence>
<reference evidence="1 2" key="1">
    <citation type="submission" date="2021-06" db="EMBL/GenBank/DDBJ databases">
        <title>Caerostris extrusa draft genome.</title>
        <authorList>
            <person name="Kono N."/>
            <person name="Arakawa K."/>
        </authorList>
    </citation>
    <scope>NUCLEOTIDE SEQUENCE [LARGE SCALE GENOMIC DNA]</scope>
</reference>
<evidence type="ECO:0000313" key="2">
    <source>
        <dbReference type="Proteomes" id="UP001054945"/>
    </source>
</evidence>
<comment type="caution">
    <text evidence="1">The sequence shown here is derived from an EMBL/GenBank/DDBJ whole genome shotgun (WGS) entry which is preliminary data.</text>
</comment>
<organism evidence="1 2">
    <name type="scientific">Caerostris extrusa</name>
    <name type="common">Bark spider</name>
    <name type="synonym">Caerostris bankana</name>
    <dbReference type="NCBI Taxonomy" id="172846"/>
    <lineage>
        <taxon>Eukaryota</taxon>
        <taxon>Metazoa</taxon>
        <taxon>Ecdysozoa</taxon>
        <taxon>Arthropoda</taxon>
        <taxon>Chelicerata</taxon>
        <taxon>Arachnida</taxon>
        <taxon>Araneae</taxon>
        <taxon>Araneomorphae</taxon>
        <taxon>Entelegynae</taxon>
        <taxon>Araneoidea</taxon>
        <taxon>Araneidae</taxon>
        <taxon>Caerostris</taxon>
    </lineage>
</organism>